<evidence type="ECO:0000256" key="5">
    <source>
        <dbReference type="ARBA" id="ARBA00022833"/>
    </source>
</evidence>
<dbReference type="InterPro" id="IPR050888">
    <property type="entry name" value="ZnF_C2H2-type_TF"/>
</dbReference>
<dbReference type="Proteomes" id="UP000215902">
    <property type="component" value="Unassembled WGS sequence"/>
</dbReference>
<name>A0A267F4D6_9PLAT</name>
<feature type="compositionally biased region" description="Low complexity" evidence="8">
    <location>
        <begin position="214"/>
        <end position="235"/>
    </location>
</feature>
<evidence type="ECO:0000313" key="10">
    <source>
        <dbReference type="EMBL" id="PAA68583.1"/>
    </source>
</evidence>
<gene>
    <name evidence="10" type="ORF">BOX15_Mlig005016g1</name>
</gene>
<dbReference type="SUPFAM" id="SSF57667">
    <property type="entry name" value="beta-beta-alpha zinc fingers"/>
    <property type="match status" value="1"/>
</dbReference>
<evidence type="ECO:0000256" key="7">
    <source>
        <dbReference type="PROSITE-ProRule" id="PRU00042"/>
    </source>
</evidence>
<comment type="caution">
    <text evidence="10">The sequence shown here is derived from an EMBL/GenBank/DDBJ whole genome shotgun (WGS) entry which is preliminary data.</text>
</comment>
<evidence type="ECO:0000256" key="2">
    <source>
        <dbReference type="ARBA" id="ARBA00022723"/>
    </source>
</evidence>
<evidence type="ECO:0000259" key="9">
    <source>
        <dbReference type="PROSITE" id="PS50157"/>
    </source>
</evidence>
<dbReference type="SMART" id="SM00355">
    <property type="entry name" value="ZnF_C2H2"/>
    <property type="match status" value="7"/>
</dbReference>
<feature type="region of interest" description="Disordered" evidence="8">
    <location>
        <begin position="65"/>
        <end position="118"/>
    </location>
</feature>
<protein>
    <recommendedName>
        <fullName evidence="9">C2H2-type domain-containing protein</fullName>
    </recommendedName>
</protein>
<dbReference type="PANTHER" id="PTHR24406">
    <property type="entry name" value="TRANSCRIPTIONAL REPRESSOR CTCFL-RELATED"/>
    <property type="match status" value="1"/>
</dbReference>
<dbReference type="AlphaFoldDB" id="A0A267F4D6"/>
<dbReference type="InterPro" id="IPR013087">
    <property type="entry name" value="Znf_C2H2_type"/>
</dbReference>
<evidence type="ECO:0000256" key="8">
    <source>
        <dbReference type="SAM" id="MobiDB-lite"/>
    </source>
</evidence>
<keyword evidence="2" id="KW-0479">Metal-binding</keyword>
<proteinExistence type="predicted"/>
<keyword evidence="11" id="KW-1185">Reference proteome</keyword>
<keyword evidence="6" id="KW-0539">Nucleus</keyword>
<comment type="subcellular location">
    <subcellularLocation>
        <location evidence="1">Nucleus</location>
    </subcellularLocation>
</comment>
<dbReference type="GO" id="GO:0008270">
    <property type="term" value="F:zinc ion binding"/>
    <property type="evidence" value="ECO:0007669"/>
    <property type="project" value="UniProtKB-KW"/>
</dbReference>
<evidence type="ECO:0000256" key="3">
    <source>
        <dbReference type="ARBA" id="ARBA00022737"/>
    </source>
</evidence>
<keyword evidence="3" id="KW-0677">Repeat</keyword>
<feature type="compositionally biased region" description="Low complexity" evidence="8">
    <location>
        <begin position="72"/>
        <end position="82"/>
    </location>
</feature>
<accession>A0A267F4D6</accession>
<dbReference type="Gene3D" id="3.30.160.60">
    <property type="entry name" value="Classic Zinc Finger"/>
    <property type="match status" value="2"/>
</dbReference>
<evidence type="ECO:0000256" key="4">
    <source>
        <dbReference type="ARBA" id="ARBA00022771"/>
    </source>
</evidence>
<reference evidence="10 11" key="1">
    <citation type="submission" date="2017-06" db="EMBL/GenBank/DDBJ databases">
        <title>A platform for efficient transgenesis in Macrostomum lignano, a flatworm model organism for stem cell research.</title>
        <authorList>
            <person name="Berezikov E."/>
        </authorList>
    </citation>
    <scope>NUCLEOTIDE SEQUENCE [LARGE SCALE GENOMIC DNA]</scope>
    <source>
        <strain evidence="10">DV1</strain>
        <tissue evidence="10">Whole organism</tissue>
    </source>
</reference>
<keyword evidence="4 7" id="KW-0863">Zinc-finger</keyword>
<dbReference type="EMBL" id="NIVC01001385">
    <property type="protein sequence ID" value="PAA68583.1"/>
    <property type="molecule type" value="Genomic_DNA"/>
</dbReference>
<organism evidence="10 11">
    <name type="scientific">Macrostomum lignano</name>
    <dbReference type="NCBI Taxonomy" id="282301"/>
    <lineage>
        <taxon>Eukaryota</taxon>
        <taxon>Metazoa</taxon>
        <taxon>Spiralia</taxon>
        <taxon>Lophotrochozoa</taxon>
        <taxon>Platyhelminthes</taxon>
        <taxon>Rhabditophora</taxon>
        <taxon>Macrostomorpha</taxon>
        <taxon>Macrostomida</taxon>
        <taxon>Macrostomidae</taxon>
        <taxon>Macrostomum</taxon>
    </lineage>
</organism>
<dbReference type="PROSITE" id="PS50157">
    <property type="entry name" value="ZINC_FINGER_C2H2_2"/>
    <property type="match status" value="3"/>
</dbReference>
<dbReference type="PROSITE" id="PS00028">
    <property type="entry name" value="ZINC_FINGER_C2H2_1"/>
    <property type="match status" value="3"/>
</dbReference>
<feature type="domain" description="C2H2-type" evidence="9">
    <location>
        <begin position="184"/>
        <end position="212"/>
    </location>
</feature>
<dbReference type="OrthoDB" id="6614213at2759"/>
<feature type="domain" description="C2H2-type" evidence="9">
    <location>
        <begin position="295"/>
        <end position="323"/>
    </location>
</feature>
<dbReference type="InterPro" id="IPR036236">
    <property type="entry name" value="Znf_C2H2_sf"/>
</dbReference>
<feature type="region of interest" description="Disordered" evidence="8">
    <location>
        <begin position="206"/>
        <end position="235"/>
    </location>
</feature>
<evidence type="ECO:0000313" key="11">
    <source>
        <dbReference type="Proteomes" id="UP000215902"/>
    </source>
</evidence>
<dbReference type="STRING" id="282301.A0A267F4D6"/>
<keyword evidence="5" id="KW-0862">Zinc</keyword>
<sequence>MSLRCTDCSSAFFSQKLLNQHKRKCTAAGSKKTRFTVSVRMPDEEVAEVARSAAAQQQVDQAVEESTVVASPQAADQQQQQQEEQRDHQQEQPPPLPAVHLSIGDAENVSPAGGGGGVAVRSAVVSQQQQQHHTRLLRTDIPLRSPVDRRRVACNACGKMFTGARCCNWLADHLRIEHLDQPPHACPHCGALFVYFDTLQEHVTANHGSDGSRAVVAAGTSGDSGSSDAKQQQEQAEASAGEGYAYCCGLCNETYTDLPLLLKHFSDLHPEFASQDELVAAATAPLQQQQQQILYACTLCSQSFDQLMSGQLHLQRNHPNEWRQIVCCPVCQLNCKTESLNKTHIWSVHTNPKSLPEGPVPCRLCVSARVQQLGNKSAQEAAMFAGPEQLYEHYTAVHSKPMSAFIVETTAAAVAAGGDTLYECGGCKARYKDRMLLEAHFQAGCPSLAASSSEAQLTDAVDDAAYLQSSVLTA</sequence>
<evidence type="ECO:0000256" key="6">
    <source>
        <dbReference type="ARBA" id="ARBA00023242"/>
    </source>
</evidence>
<dbReference type="GO" id="GO:0005634">
    <property type="term" value="C:nucleus"/>
    <property type="evidence" value="ECO:0007669"/>
    <property type="project" value="UniProtKB-SubCell"/>
</dbReference>
<feature type="domain" description="C2H2-type" evidence="9">
    <location>
        <begin position="3"/>
        <end position="32"/>
    </location>
</feature>
<evidence type="ECO:0000256" key="1">
    <source>
        <dbReference type="ARBA" id="ARBA00004123"/>
    </source>
</evidence>